<protein>
    <submittedName>
        <fullName evidence="1">Uncharacterized protein</fullName>
    </submittedName>
</protein>
<dbReference type="EMBL" id="MK072070">
    <property type="protein sequence ID" value="AYV78112.1"/>
    <property type="molecule type" value="Genomic_DNA"/>
</dbReference>
<sequence>MTKYSFTWKKASQYILVTLNVDCSKYICFLKPAPLDFDKFTNLIEKMNEGTQPYEITYVRYPNIGREEAYIVKVETDILGTSEIMEMHMYKKRSESKCVIL</sequence>
<proteinExistence type="predicted"/>
<evidence type="ECO:0000313" key="1">
    <source>
        <dbReference type="EMBL" id="AYV78112.1"/>
    </source>
</evidence>
<accession>A0A3G4ZT88</accession>
<reference evidence="1" key="1">
    <citation type="submission" date="2018-10" db="EMBL/GenBank/DDBJ databases">
        <title>Hidden diversity of soil giant viruses.</title>
        <authorList>
            <person name="Schulz F."/>
            <person name="Alteio L."/>
            <person name="Goudeau D."/>
            <person name="Ryan E.M."/>
            <person name="Malmstrom R.R."/>
            <person name="Blanchard J."/>
            <person name="Woyke T."/>
        </authorList>
    </citation>
    <scope>NUCLEOTIDE SEQUENCE</scope>
    <source>
        <strain evidence="1">EDV1</strain>
    </source>
</reference>
<name>A0A3G4ZT88_9VIRU</name>
<gene>
    <name evidence="1" type="ORF">Edafosvirus5_30</name>
</gene>
<organism evidence="1">
    <name type="scientific">Edafosvirus sp</name>
    <dbReference type="NCBI Taxonomy" id="2487765"/>
    <lineage>
        <taxon>Viruses</taxon>
        <taxon>Varidnaviria</taxon>
        <taxon>Bamfordvirae</taxon>
        <taxon>Nucleocytoviricota</taxon>
        <taxon>Megaviricetes</taxon>
        <taxon>Imitervirales</taxon>
        <taxon>Mimiviridae</taxon>
        <taxon>Klosneuvirinae</taxon>
    </lineage>
</organism>